<dbReference type="KEGG" id="manq:L1994_09260"/>
<evidence type="ECO:0000313" key="8">
    <source>
        <dbReference type="Proteomes" id="UP001218895"/>
    </source>
</evidence>
<evidence type="ECO:0000256" key="3">
    <source>
        <dbReference type="ARBA" id="ARBA00022989"/>
    </source>
</evidence>
<dbReference type="GO" id="GO:0006465">
    <property type="term" value="P:signal peptide processing"/>
    <property type="evidence" value="ECO:0007669"/>
    <property type="project" value="InterPro"/>
</dbReference>
<keyword evidence="3 6" id="KW-1133">Transmembrane helix</keyword>
<keyword evidence="8" id="KW-1185">Reference proteome</keyword>
<evidence type="ECO:0000256" key="1">
    <source>
        <dbReference type="ARBA" id="ARBA00004370"/>
    </source>
</evidence>
<dbReference type="Proteomes" id="UP001218895">
    <property type="component" value="Chromosome"/>
</dbReference>
<keyword evidence="2 6" id="KW-0812">Transmembrane</keyword>
<evidence type="ECO:0000256" key="2">
    <source>
        <dbReference type="ARBA" id="ARBA00022692"/>
    </source>
</evidence>
<dbReference type="Gene3D" id="2.10.109.10">
    <property type="entry name" value="Umud Fragment, subunit A"/>
    <property type="match status" value="1"/>
</dbReference>
<dbReference type="InterPro" id="IPR001733">
    <property type="entry name" value="Peptidase_S26B"/>
</dbReference>
<dbReference type="GO" id="GO:0004252">
    <property type="term" value="F:serine-type endopeptidase activity"/>
    <property type="evidence" value="ECO:0007669"/>
    <property type="project" value="InterPro"/>
</dbReference>
<dbReference type="RefSeq" id="WP_278099160.1">
    <property type="nucleotide sequence ID" value="NZ_CP091092.1"/>
</dbReference>
<dbReference type="InterPro" id="IPR036286">
    <property type="entry name" value="LexA/Signal_pep-like_sf"/>
</dbReference>
<feature type="transmembrane region" description="Helical" evidence="6">
    <location>
        <begin position="200"/>
        <end position="220"/>
    </location>
</feature>
<sequence>MKSAKQNSKDKPKKEQKNPLDKFLNSEDSAVSFIRDILLVLGAVGIIALLLILVSGTWPAVVAVESESMVPNMNIGDLVFVVSADRYGDLQTWEDGLSSGYAKFNNYPDKQGNSVFGDVIIYRPNGDDSVHPIIHRAYGWYESNESNPLTNSGYITKGDNNNVYDQLSGISGIGVIKPVKSEWIIGKALFSVPYLGYAPLHLFEFAVILIAIMIIHELYLRRRGDN</sequence>
<dbReference type="AlphaFoldDB" id="A0AAF0FMQ5"/>
<dbReference type="GeneID" id="79950584"/>
<dbReference type="InterPro" id="IPR019533">
    <property type="entry name" value="Peptidase_S26"/>
</dbReference>
<feature type="region of interest" description="Disordered" evidence="5">
    <location>
        <begin position="1"/>
        <end position="21"/>
    </location>
</feature>
<evidence type="ECO:0000313" key="7">
    <source>
        <dbReference type="EMBL" id="WFN36322.1"/>
    </source>
</evidence>
<feature type="compositionally biased region" description="Basic and acidic residues" evidence="5">
    <location>
        <begin position="7"/>
        <end position="20"/>
    </location>
</feature>
<dbReference type="GO" id="GO:0016020">
    <property type="term" value="C:membrane"/>
    <property type="evidence" value="ECO:0007669"/>
    <property type="project" value="UniProtKB-SubCell"/>
</dbReference>
<dbReference type="CDD" id="cd06530">
    <property type="entry name" value="S26_SPase_I"/>
    <property type="match status" value="1"/>
</dbReference>
<proteinExistence type="predicted"/>
<comment type="subcellular location">
    <subcellularLocation>
        <location evidence="1">Membrane</location>
    </subcellularLocation>
</comment>
<keyword evidence="4 6" id="KW-0472">Membrane</keyword>
<dbReference type="PANTHER" id="PTHR10806">
    <property type="entry name" value="SIGNAL PEPTIDASE COMPLEX CATALYTIC SUBUNIT SEC11"/>
    <property type="match status" value="1"/>
</dbReference>
<evidence type="ECO:0000256" key="6">
    <source>
        <dbReference type="SAM" id="Phobius"/>
    </source>
</evidence>
<dbReference type="EMBL" id="CP091092">
    <property type="protein sequence ID" value="WFN36322.1"/>
    <property type="molecule type" value="Genomic_DNA"/>
</dbReference>
<organism evidence="7 8">
    <name type="scientific">Methanomicrobium antiquum</name>
    <dbReference type="NCBI Taxonomy" id="487686"/>
    <lineage>
        <taxon>Archaea</taxon>
        <taxon>Methanobacteriati</taxon>
        <taxon>Methanobacteriota</taxon>
        <taxon>Stenosarchaea group</taxon>
        <taxon>Methanomicrobia</taxon>
        <taxon>Methanomicrobiales</taxon>
        <taxon>Methanomicrobiaceae</taxon>
        <taxon>Methanomicrobium</taxon>
    </lineage>
</organism>
<protein>
    <submittedName>
        <fullName evidence="7">S26 family signal peptidase</fullName>
    </submittedName>
</protein>
<name>A0AAF0FMQ5_9EURY</name>
<gene>
    <name evidence="7" type="ORF">L1994_09260</name>
</gene>
<accession>A0AAF0FMQ5</accession>
<reference evidence="7" key="1">
    <citation type="submission" date="2022-01" db="EMBL/GenBank/DDBJ databases">
        <title>Complete genome of Methanomicrobium antiquum DSM 21220.</title>
        <authorList>
            <person name="Chen S.-C."/>
            <person name="You Y.-T."/>
            <person name="Zhou Y.-Z."/>
            <person name="Lai M.-C."/>
        </authorList>
    </citation>
    <scope>NUCLEOTIDE SEQUENCE</scope>
    <source>
        <strain evidence="7">DSM 21220</strain>
    </source>
</reference>
<evidence type="ECO:0000256" key="4">
    <source>
        <dbReference type="ARBA" id="ARBA00023136"/>
    </source>
</evidence>
<feature type="transmembrane region" description="Helical" evidence="6">
    <location>
        <begin position="37"/>
        <end position="61"/>
    </location>
</feature>
<evidence type="ECO:0000256" key="5">
    <source>
        <dbReference type="SAM" id="MobiDB-lite"/>
    </source>
</evidence>
<dbReference type="PANTHER" id="PTHR10806:SF6">
    <property type="entry name" value="SIGNAL PEPTIDASE COMPLEX CATALYTIC SUBUNIT SEC11"/>
    <property type="match status" value="1"/>
</dbReference>
<dbReference type="SUPFAM" id="SSF51306">
    <property type="entry name" value="LexA/Signal peptidase"/>
    <property type="match status" value="1"/>
</dbReference>